<name>A0A4Q4MD11_9PLEO</name>
<feature type="region of interest" description="Disordered" evidence="1">
    <location>
        <begin position="525"/>
        <end position="547"/>
    </location>
</feature>
<comment type="caution">
    <text evidence="2">The sequence shown here is derived from an EMBL/GenBank/DDBJ whole genome shotgun (WGS) entry which is preliminary data.</text>
</comment>
<evidence type="ECO:0000313" key="2">
    <source>
        <dbReference type="EMBL" id="RYN48378.1"/>
    </source>
</evidence>
<protein>
    <submittedName>
        <fullName evidence="2">Uncharacterized protein</fullName>
    </submittedName>
</protein>
<dbReference type="AlphaFoldDB" id="A0A4Q4MD11"/>
<proteinExistence type="predicted"/>
<evidence type="ECO:0000313" key="3">
    <source>
        <dbReference type="Proteomes" id="UP000292402"/>
    </source>
</evidence>
<evidence type="ECO:0000256" key="1">
    <source>
        <dbReference type="SAM" id="MobiDB-lite"/>
    </source>
</evidence>
<dbReference type="EMBL" id="PDXA01000023">
    <property type="protein sequence ID" value="RYN48378.1"/>
    <property type="molecule type" value="Genomic_DNA"/>
</dbReference>
<reference evidence="3" key="1">
    <citation type="journal article" date="2019" name="bioRxiv">
        <title>Genomics, evolutionary history and diagnostics of the Alternaria alternata species group including apple and Asian pear pathotypes.</title>
        <authorList>
            <person name="Armitage A.D."/>
            <person name="Cockerton H.M."/>
            <person name="Sreenivasaprasad S."/>
            <person name="Woodhall J.W."/>
            <person name="Lane C.R."/>
            <person name="Harrison R.J."/>
            <person name="Clarkson J.P."/>
        </authorList>
    </citation>
    <scope>NUCLEOTIDE SEQUENCE [LARGE SCALE GENOMIC DNA]</scope>
    <source>
        <strain evidence="3">FERA 1082</strain>
    </source>
</reference>
<dbReference type="Proteomes" id="UP000292402">
    <property type="component" value="Unassembled WGS sequence"/>
</dbReference>
<organism evidence="2 3">
    <name type="scientific">Alternaria tenuissima</name>
    <dbReference type="NCBI Taxonomy" id="119927"/>
    <lineage>
        <taxon>Eukaryota</taxon>
        <taxon>Fungi</taxon>
        <taxon>Dikarya</taxon>
        <taxon>Ascomycota</taxon>
        <taxon>Pezizomycotina</taxon>
        <taxon>Dothideomycetes</taxon>
        <taxon>Pleosporomycetidae</taxon>
        <taxon>Pleosporales</taxon>
        <taxon>Pleosporineae</taxon>
        <taxon>Pleosporaceae</taxon>
        <taxon>Alternaria</taxon>
        <taxon>Alternaria sect. Alternaria</taxon>
        <taxon>Alternaria alternata complex</taxon>
    </lineage>
</organism>
<sequence>MASFNGPWSSDLDTFKKSVQSMPDQYKSSFADASKSTLEKVCDPKVLHIWESNSDADGLLQLTSVIAKLCNLGVRKHKSANDGDGSMLIIAEESRSRNGFGRICQLVEYLTGADGKRHLEGTVVVFSKIVVARGWDNSILSGQEEALIKTVKRVNTAVERVLRMSGLEKIVWHHGAVLHFLLQWINITTSSLRSALSAITITGSLNLTERIAPSAAGCANTLPNLERLEQYAKKLDIPVVFLDAPSQLLNFEYLGTYVYYYGYYINTFLPNSLAHSHLHKAQDELITFAFRLRGASEGRYGSDVVKMVQKHLDANKARYWAKMCVSKESYEKSKCRAAGKDEAIHHAVQLADSPFALLASGAGVPAFARLSVGPACASTQDYYTAAPVKIAFAKAKIRPTSPATFHVLIPQSSQDRERVTNRIQGLMMAVLERVRQEKGNPVLSDTEKGMWDAVVKACEWAIEGCDESNMPKGVAKKVGFVKGKLREGTWGFALNPPKNRGVAATTNTNAGTAMLEPNRTYGFGQSTQQTRGSHSTYTGTEQQQIPQHGYGGGLPQGLMPSPVQGISYAQQVPSQMPTQGMHIGGQGQARGQQYGNDCSRGGKAAVLPSHRGFGHGGSGGGGHPQSMGGPW</sequence>
<gene>
    <name evidence="2" type="ORF">AA0114_g7113</name>
</gene>
<feature type="compositionally biased region" description="Polar residues" evidence="1">
    <location>
        <begin position="525"/>
        <end position="546"/>
    </location>
</feature>
<accession>A0A4Q4MD11</accession>